<feature type="compositionally biased region" description="Basic residues" evidence="6">
    <location>
        <begin position="318"/>
        <end position="327"/>
    </location>
</feature>
<evidence type="ECO:0000256" key="1">
    <source>
        <dbReference type="ARBA" id="ARBA00022723"/>
    </source>
</evidence>
<organism evidence="8 9">
    <name type="scientific">Lichtheimia ornata</name>
    <dbReference type="NCBI Taxonomy" id="688661"/>
    <lineage>
        <taxon>Eukaryota</taxon>
        <taxon>Fungi</taxon>
        <taxon>Fungi incertae sedis</taxon>
        <taxon>Mucoromycota</taxon>
        <taxon>Mucoromycotina</taxon>
        <taxon>Mucoromycetes</taxon>
        <taxon>Mucorales</taxon>
        <taxon>Lichtheimiaceae</taxon>
        <taxon>Lichtheimia</taxon>
    </lineage>
</organism>
<dbReference type="PROSITE" id="PS50157">
    <property type="entry name" value="ZINC_FINGER_C2H2_2"/>
    <property type="match status" value="2"/>
</dbReference>
<proteinExistence type="predicted"/>
<evidence type="ECO:0000256" key="4">
    <source>
        <dbReference type="ARBA" id="ARBA00022833"/>
    </source>
</evidence>
<feature type="region of interest" description="Disordered" evidence="6">
    <location>
        <begin position="167"/>
        <end position="193"/>
    </location>
</feature>
<dbReference type="PANTHER" id="PTHR14003">
    <property type="entry name" value="TRANSCRIPTIONAL REPRESSOR PROTEIN YY"/>
    <property type="match status" value="1"/>
</dbReference>
<feature type="region of interest" description="Disordered" evidence="6">
    <location>
        <begin position="218"/>
        <end position="256"/>
    </location>
</feature>
<name>A0AAD7V4C3_9FUNG</name>
<keyword evidence="4" id="KW-0862">Zinc</keyword>
<keyword evidence="2" id="KW-0677">Repeat</keyword>
<dbReference type="AlphaFoldDB" id="A0AAD7V4C3"/>
<evidence type="ECO:0000259" key="7">
    <source>
        <dbReference type="PROSITE" id="PS50157"/>
    </source>
</evidence>
<evidence type="ECO:0000256" key="3">
    <source>
        <dbReference type="ARBA" id="ARBA00022771"/>
    </source>
</evidence>
<accession>A0AAD7V4C3</accession>
<dbReference type="EMBL" id="JARTCD010000023">
    <property type="protein sequence ID" value="KAJ8658585.1"/>
    <property type="molecule type" value="Genomic_DNA"/>
</dbReference>
<dbReference type="Proteomes" id="UP001234581">
    <property type="component" value="Unassembled WGS sequence"/>
</dbReference>
<dbReference type="PROSITE" id="PS00028">
    <property type="entry name" value="ZINC_FINGER_C2H2_1"/>
    <property type="match status" value="2"/>
</dbReference>
<feature type="compositionally biased region" description="Polar residues" evidence="6">
    <location>
        <begin position="218"/>
        <end position="243"/>
    </location>
</feature>
<dbReference type="GO" id="GO:0000981">
    <property type="term" value="F:DNA-binding transcription factor activity, RNA polymerase II-specific"/>
    <property type="evidence" value="ECO:0007669"/>
    <property type="project" value="UniProtKB-ARBA"/>
</dbReference>
<feature type="compositionally biased region" description="Low complexity" evidence="6">
    <location>
        <begin position="174"/>
        <end position="188"/>
    </location>
</feature>
<dbReference type="InterPro" id="IPR013087">
    <property type="entry name" value="Znf_C2H2_type"/>
</dbReference>
<dbReference type="GeneID" id="83213037"/>
<feature type="domain" description="C2H2-type" evidence="7">
    <location>
        <begin position="292"/>
        <end position="321"/>
    </location>
</feature>
<keyword evidence="9" id="KW-1185">Reference proteome</keyword>
<evidence type="ECO:0000313" key="8">
    <source>
        <dbReference type="EMBL" id="KAJ8658585.1"/>
    </source>
</evidence>
<feature type="region of interest" description="Disordered" evidence="6">
    <location>
        <begin position="318"/>
        <end position="346"/>
    </location>
</feature>
<evidence type="ECO:0000256" key="5">
    <source>
        <dbReference type="PROSITE-ProRule" id="PRU00042"/>
    </source>
</evidence>
<reference evidence="8 9" key="1">
    <citation type="submission" date="2023-03" db="EMBL/GenBank/DDBJ databases">
        <title>Genome sequence of Lichtheimia ornata CBS 291.66.</title>
        <authorList>
            <person name="Mohabir J.T."/>
            <person name="Shea T.P."/>
            <person name="Kurbessoian T."/>
            <person name="Berby B."/>
            <person name="Fontaine J."/>
            <person name="Livny J."/>
            <person name="Gnirke A."/>
            <person name="Stajich J.E."/>
            <person name="Cuomo C.A."/>
        </authorList>
    </citation>
    <scope>NUCLEOTIDE SEQUENCE [LARGE SCALE GENOMIC DNA]</scope>
    <source>
        <strain evidence="8">CBS 291.66</strain>
    </source>
</reference>
<sequence>MTTVNIHPGHVLQQQQQQQQQGVLSYTDLLCSQANFTSSSYDNDFSSLLSYDGGDGSTTTTTTGVASATQHTTTMAETCSIAPIAATMTTCAAIPSSASGSNILEAPFSPITPIMHPLYFQQQQQQQQQSTQPQECNTSFVGPYGNTYMSHESFGPYVLDEYGAEDTTTAAMHQQQQQQQESLYSSSSAPPPLMPLTLPFKHVEHTSQQQQHTSNNYAIAAPTNNNNGKKSISPPATATTTQPRSRGRRVSSVPTQGERMFVCQTEGCGKVFKRSEHLKRHTRSIHTLEKPFECPYQNCHKRFSRSDNLNQHIRIHRHNHASIKKEKKSAPTTTQSSSTTSPSLSLDPYHFPSSNFCTV</sequence>
<dbReference type="GO" id="GO:0005667">
    <property type="term" value="C:transcription regulator complex"/>
    <property type="evidence" value="ECO:0007669"/>
    <property type="project" value="TreeGrafter"/>
</dbReference>
<dbReference type="GO" id="GO:0000978">
    <property type="term" value="F:RNA polymerase II cis-regulatory region sequence-specific DNA binding"/>
    <property type="evidence" value="ECO:0007669"/>
    <property type="project" value="TreeGrafter"/>
</dbReference>
<feature type="domain" description="C2H2-type" evidence="7">
    <location>
        <begin position="261"/>
        <end position="291"/>
    </location>
</feature>
<keyword evidence="3 5" id="KW-0863">Zinc-finger</keyword>
<feature type="compositionally biased region" description="Low complexity" evidence="6">
    <location>
        <begin position="330"/>
        <end position="346"/>
    </location>
</feature>
<dbReference type="InterPro" id="IPR036236">
    <property type="entry name" value="Znf_C2H2_sf"/>
</dbReference>
<dbReference type="PANTHER" id="PTHR14003:SF19">
    <property type="entry name" value="YY2 TRANSCRIPTION FACTOR"/>
    <property type="match status" value="1"/>
</dbReference>
<keyword evidence="1" id="KW-0479">Metal-binding</keyword>
<evidence type="ECO:0000313" key="9">
    <source>
        <dbReference type="Proteomes" id="UP001234581"/>
    </source>
</evidence>
<dbReference type="Gene3D" id="3.30.160.60">
    <property type="entry name" value="Classic Zinc Finger"/>
    <property type="match status" value="2"/>
</dbReference>
<dbReference type="SUPFAM" id="SSF57667">
    <property type="entry name" value="beta-beta-alpha zinc fingers"/>
    <property type="match status" value="1"/>
</dbReference>
<evidence type="ECO:0000256" key="6">
    <source>
        <dbReference type="SAM" id="MobiDB-lite"/>
    </source>
</evidence>
<comment type="caution">
    <text evidence="8">The sequence shown here is derived from an EMBL/GenBank/DDBJ whole genome shotgun (WGS) entry which is preliminary data.</text>
</comment>
<dbReference type="Pfam" id="PF00096">
    <property type="entry name" value="zf-C2H2"/>
    <property type="match status" value="2"/>
</dbReference>
<gene>
    <name evidence="8" type="ORF">O0I10_005625</name>
</gene>
<dbReference type="RefSeq" id="XP_058343498.1">
    <property type="nucleotide sequence ID" value="XM_058485663.1"/>
</dbReference>
<dbReference type="SMART" id="SM00355">
    <property type="entry name" value="ZnF_C2H2"/>
    <property type="match status" value="2"/>
</dbReference>
<protein>
    <recommendedName>
        <fullName evidence="7">C2H2-type domain-containing protein</fullName>
    </recommendedName>
</protein>
<dbReference type="FunFam" id="3.30.160.60:FF:000072">
    <property type="entry name" value="zinc finger protein 143 isoform X1"/>
    <property type="match status" value="1"/>
</dbReference>
<evidence type="ECO:0000256" key="2">
    <source>
        <dbReference type="ARBA" id="ARBA00022737"/>
    </source>
</evidence>
<dbReference type="GO" id="GO:0008270">
    <property type="term" value="F:zinc ion binding"/>
    <property type="evidence" value="ECO:0007669"/>
    <property type="project" value="UniProtKB-KW"/>
</dbReference>
<dbReference type="GO" id="GO:0031519">
    <property type="term" value="C:PcG protein complex"/>
    <property type="evidence" value="ECO:0007669"/>
    <property type="project" value="TreeGrafter"/>
</dbReference>
<dbReference type="GO" id="GO:0000785">
    <property type="term" value="C:chromatin"/>
    <property type="evidence" value="ECO:0007669"/>
    <property type="project" value="TreeGrafter"/>
</dbReference>